<feature type="signal peptide" evidence="1">
    <location>
        <begin position="1"/>
        <end position="23"/>
    </location>
</feature>
<sequence length="208" mass="22864">MRKATAAAALAVLFTLSPTPANADPRPADRVTIDVVTVNGSGCRQGSAEVVVSPDNTSFWVIYSDYLAQAGKGAGATDFRKNCQLNLQVNVPQGFTYGIAEATYAGYGNLQRGATGYQYVNYYFQGQSATNTWKHTFTGPFDDNWSITHRTEFADIVHAPCGEKKNLNVNSSLRVDKGTSDPNANSFMTMDYTRGEVRTLYHFSWKRC</sequence>
<proteinExistence type="predicted"/>
<dbReference type="InterPro" id="IPR025649">
    <property type="entry name" value="DUF4360"/>
</dbReference>
<dbReference type="Proteomes" id="UP000199691">
    <property type="component" value="Unassembled WGS sequence"/>
</dbReference>
<dbReference type="PANTHER" id="PTHR38847">
    <property type="match status" value="1"/>
</dbReference>
<evidence type="ECO:0000256" key="1">
    <source>
        <dbReference type="SAM" id="SignalP"/>
    </source>
</evidence>
<evidence type="ECO:0000313" key="2">
    <source>
        <dbReference type="EMBL" id="SDP97601.1"/>
    </source>
</evidence>
<evidence type="ECO:0008006" key="4">
    <source>
        <dbReference type="Google" id="ProtNLM"/>
    </source>
</evidence>
<evidence type="ECO:0000313" key="3">
    <source>
        <dbReference type="Proteomes" id="UP000199691"/>
    </source>
</evidence>
<keyword evidence="1" id="KW-0732">Signal</keyword>
<accession>A0A1H0X3T9</accession>
<dbReference type="Pfam" id="PF14273">
    <property type="entry name" value="DUF4360"/>
    <property type="match status" value="1"/>
</dbReference>
<feature type="chain" id="PRO_5011793523" description="DUF4360 domain-containing protein" evidence="1">
    <location>
        <begin position="24"/>
        <end position="208"/>
    </location>
</feature>
<dbReference type="RefSeq" id="WP_090105201.1">
    <property type="nucleotide sequence ID" value="NZ_FNIX01000033.1"/>
</dbReference>
<gene>
    <name evidence="2" type="ORF">SAMN05421507_1333</name>
</gene>
<organism evidence="2 3">
    <name type="scientific">Lentzea jiangxiensis</name>
    <dbReference type="NCBI Taxonomy" id="641025"/>
    <lineage>
        <taxon>Bacteria</taxon>
        <taxon>Bacillati</taxon>
        <taxon>Actinomycetota</taxon>
        <taxon>Actinomycetes</taxon>
        <taxon>Pseudonocardiales</taxon>
        <taxon>Pseudonocardiaceae</taxon>
        <taxon>Lentzea</taxon>
    </lineage>
</organism>
<dbReference type="STRING" id="641025.SAMN05421507_1333"/>
<reference evidence="3" key="1">
    <citation type="submission" date="2016-10" db="EMBL/GenBank/DDBJ databases">
        <authorList>
            <person name="Varghese N."/>
            <person name="Submissions S."/>
        </authorList>
    </citation>
    <scope>NUCLEOTIDE SEQUENCE [LARGE SCALE GENOMIC DNA]</scope>
    <source>
        <strain evidence="3">CGMCC 4.6609</strain>
    </source>
</reference>
<dbReference type="OrthoDB" id="482707at2"/>
<dbReference type="PANTHER" id="PTHR38847:SF1">
    <property type="entry name" value="PSEUDOURIDINE SYNTHASE RSUA_RLUA-LIKE DOMAIN-CONTAINING PROTEIN"/>
    <property type="match status" value="1"/>
</dbReference>
<protein>
    <recommendedName>
        <fullName evidence="4">DUF4360 domain-containing protein</fullName>
    </recommendedName>
</protein>
<keyword evidence="3" id="KW-1185">Reference proteome</keyword>
<name>A0A1H0X3T9_9PSEU</name>
<dbReference type="EMBL" id="FNIX01000033">
    <property type="protein sequence ID" value="SDP97601.1"/>
    <property type="molecule type" value="Genomic_DNA"/>
</dbReference>
<dbReference type="AlphaFoldDB" id="A0A1H0X3T9"/>